<sequence>MAPAQTNGTKSEVHLSSPLLSGNMDSGAAALGMDLSPPMKLLEDCYSRRASLSVSSLPFLEACWPRSHLPYPDVLLQPLLLGVPSGKGDWNASGRNAVGGTQASLQVTCSPAADVFSSARDSGPGLYGARNFACSEPTRMAEATGQALWHVSRQRALVARAGRIQKRLQGLLGDHASRHCAHQLKGLRGKPAFPPDTKCVVVREAGGELGTMTSVTSDDLQSFARCAHATLREVQAALDSDATDSSSDEEPGSLARPVSGGCERRWLAERAELASRWTWLQMRVAELESRIQQLGSLHQQIVKTKGGVVLAESQPMTDTQIQQTLLTETAGLSFTSGNLPSDLDTEHCSPTRLLWNIQRQSAQLTQIVNSLMPPLSLSPGSSPVSKPMLHPYRDRRKRAHGSDLANVNLLFQEGAQCFGQKRRQDSRRKHRFSKADVTCASARTRPLLSYHKPRIFTLGAYQKLKGSGSGLSIAAHRPHPVLSLITETPLSVHLQNGLKESSSLLGFSETPHPHTFSCSHPPLKHGRNGGNSEEKLQHSMQDTPKRTHCISRKRLYSDPVPSDDGMTVHRKSLEDVIMPQTSQTHHRSTKVEKLQYKDIMTPSWRLVDIVPLVKWEYDQEEEEKLECLSDEVFAQRHQSCESREKLRWCSWDQVSRSRRSRSSTSITHNTDVSETECTPPPHPDWSVCTSGADSEGDQEDCAPQLPWDKRVFPLSADEEEALMYDDDEEDEALTKVWVEGEDTSSSSTDSSSEKNGCEGTSAGHKRKRRHP</sequence>
<dbReference type="Proteomes" id="UP000694580">
    <property type="component" value="Chromosome 9"/>
</dbReference>
<feature type="region of interest" description="Disordered" evidence="1">
    <location>
        <begin position="513"/>
        <end position="544"/>
    </location>
</feature>
<dbReference type="InterPro" id="IPR029332">
    <property type="entry name" value="PEHE_dom"/>
</dbReference>
<dbReference type="GeneTree" id="ENSGT00530000063688"/>
<dbReference type="PANTHER" id="PTHR22443">
    <property type="entry name" value="NON-SPECIFIC LETHAL 1, ISOFORM M"/>
    <property type="match status" value="1"/>
</dbReference>
<feature type="region of interest" description="Disordered" evidence="1">
    <location>
        <begin position="660"/>
        <end position="706"/>
    </location>
</feature>
<feature type="domain" description="PEHE" evidence="2">
    <location>
        <begin position="598"/>
        <end position="737"/>
    </location>
</feature>
<evidence type="ECO:0000256" key="1">
    <source>
        <dbReference type="SAM" id="MobiDB-lite"/>
    </source>
</evidence>
<evidence type="ECO:0000313" key="3">
    <source>
        <dbReference type="Ensembl" id="ENSDCDP00010051385.1"/>
    </source>
</evidence>
<accession>A0AAY4E1C0</accession>
<keyword evidence="4" id="KW-1185">Reference proteome</keyword>
<dbReference type="PROSITE" id="PS52052">
    <property type="entry name" value="PEHE"/>
    <property type="match status" value="1"/>
</dbReference>
<dbReference type="RefSeq" id="XP_028847684.1">
    <property type="nucleotide sequence ID" value="XM_028991851.1"/>
</dbReference>
<protein>
    <recommendedName>
        <fullName evidence="2">PEHE domain-containing protein</fullName>
    </recommendedName>
</protein>
<organism evidence="3 4">
    <name type="scientific">Denticeps clupeoides</name>
    <name type="common">denticle herring</name>
    <dbReference type="NCBI Taxonomy" id="299321"/>
    <lineage>
        <taxon>Eukaryota</taxon>
        <taxon>Metazoa</taxon>
        <taxon>Chordata</taxon>
        <taxon>Craniata</taxon>
        <taxon>Vertebrata</taxon>
        <taxon>Euteleostomi</taxon>
        <taxon>Actinopterygii</taxon>
        <taxon>Neopterygii</taxon>
        <taxon>Teleostei</taxon>
        <taxon>Clupei</taxon>
        <taxon>Clupeiformes</taxon>
        <taxon>Denticipitoidei</taxon>
        <taxon>Denticipitidae</taxon>
        <taxon>Denticeps</taxon>
    </lineage>
</organism>
<dbReference type="AlphaFoldDB" id="A0AAY4E1C0"/>
<name>A0AAY4E1C0_9TELE</name>
<dbReference type="Gene3D" id="6.10.250.3170">
    <property type="match status" value="1"/>
</dbReference>
<dbReference type="GeneID" id="114797163"/>
<reference evidence="3 4" key="1">
    <citation type="submission" date="2020-06" db="EMBL/GenBank/DDBJ databases">
        <authorList>
            <consortium name="Wellcome Sanger Institute Data Sharing"/>
        </authorList>
    </citation>
    <scope>NUCLEOTIDE SEQUENCE [LARGE SCALE GENOMIC DNA]</scope>
</reference>
<dbReference type="InterPro" id="IPR026180">
    <property type="entry name" value="NSL1"/>
</dbReference>
<reference evidence="3" key="3">
    <citation type="submission" date="2025-09" db="UniProtKB">
        <authorList>
            <consortium name="Ensembl"/>
        </authorList>
    </citation>
    <scope>IDENTIFICATION</scope>
</reference>
<dbReference type="GO" id="GO:0035035">
    <property type="term" value="F:histone acetyltransferase binding"/>
    <property type="evidence" value="ECO:0007669"/>
    <property type="project" value="TreeGrafter"/>
</dbReference>
<feature type="compositionally biased region" description="Polar residues" evidence="1">
    <location>
        <begin position="666"/>
        <end position="676"/>
    </location>
</feature>
<feature type="compositionally biased region" description="Acidic residues" evidence="1">
    <location>
        <begin position="721"/>
        <end position="731"/>
    </location>
</feature>
<feature type="region of interest" description="Disordered" evidence="1">
    <location>
        <begin position="238"/>
        <end position="259"/>
    </location>
</feature>
<dbReference type="PANTHER" id="PTHR22443:SF16">
    <property type="entry name" value="KAT8 REGULATORY NSL COMPLEX SUBUNIT 1-LIKE PROTEIN"/>
    <property type="match status" value="1"/>
</dbReference>
<reference evidence="3" key="2">
    <citation type="submission" date="2025-08" db="UniProtKB">
        <authorList>
            <consortium name="Ensembl"/>
        </authorList>
    </citation>
    <scope>IDENTIFICATION</scope>
</reference>
<dbReference type="Pfam" id="PF15275">
    <property type="entry name" value="PEHE"/>
    <property type="match status" value="1"/>
</dbReference>
<evidence type="ECO:0000259" key="2">
    <source>
        <dbReference type="PROSITE" id="PS52052"/>
    </source>
</evidence>
<feature type="region of interest" description="Disordered" evidence="1">
    <location>
        <begin position="721"/>
        <end position="771"/>
    </location>
</feature>
<dbReference type="GO" id="GO:0044545">
    <property type="term" value="C:NSL complex"/>
    <property type="evidence" value="ECO:0007669"/>
    <property type="project" value="TreeGrafter"/>
</dbReference>
<evidence type="ECO:0000313" key="4">
    <source>
        <dbReference type="Proteomes" id="UP000694580"/>
    </source>
</evidence>
<dbReference type="Ensembl" id="ENSDCDT00010061844.1">
    <property type="protein sequence ID" value="ENSDCDP00010051385.1"/>
    <property type="gene ID" value="ENSDCDG00010030301.1"/>
</dbReference>
<proteinExistence type="predicted"/>
<gene>
    <name evidence="3" type="primary">KANSL1L</name>
</gene>
<dbReference type="SMART" id="SM01300">
    <property type="entry name" value="PEHE"/>
    <property type="match status" value="1"/>
</dbReference>